<feature type="region of interest" description="Disordered" evidence="6">
    <location>
        <begin position="1327"/>
        <end position="1360"/>
    </location>
</feature>
<feature type="domain" description="NEAT" evidence="8">
    <location>
        <begin position="35"/>
        <end position="160"/>
    </location>
</feature>
<dbReference type="Gene3D" id="2.60.40.1850">
    <property type="match status" value="6"/>
</dbReference>
<evidence type="ECO:0000256" key="1">
    <source>
        <dbReference type="ARBA" id="ARBA00004168"/>
    </source>
</evidence>
<feature type="region of interest" description="Disordered" evidence="6">
    <location>
        <begin position="373"/>
        <end position="412"/>
    </location>
</feature>
<keyword evidence="5" id="KW-0572">Peptidoglycan-anchor</keyword>
<dbReference type="PROSITE" id="PS50978">
    <property type="entry name" value="NEAT"/>
    <property type="match status" value="6"/>
</dbReference>
<keyword evidence="2" id="KW-0134">Cell wall</keyword>
<dbReference type="PANTHER" id="PTHR37824">
    <property type="entry name" value="IRON-REGULATED SURFACE DETERMINANT PROTEIN C"/>
    <property type="match status" value="1"/>
</dbReference>
<organism evidence="10 11">
    <name type="scientific">Halalkalibacter oceani</name>
    <dbReference type="NCBI Taxonomy" id="1653776"/>
    <lineage>
        <taxon>Bacteria</taxon>
        <taxon>Bacillati</taxon>
        <taxon>Bacillota</taxon>
        <taxon>Bacilli</taxon>
        <taxon>Bacillales</taxon>
        <taxon>Bacillaceae</taxon>
        <taxon>Halalkalibacter</taxon>
    </lineage>
</organism>
<evidence type="ECO:0000256" key="3">
    <source>
        <dbReference type="ARBA" id="ARBA00022525"/>
    </source>
</evidence>
<feature type="chain" id="PRO_5040819952" evidence="7">
    <location>
        <begin position="30"/>
        <end position="1485"/>
    </location>
</feature>
<evidence type="ECO:0000256" key="6">
    <source>
        <dbReference type="SAM" id="MobiDB-lite"/>
    </source>
</evidence>
<sequence length="1485" mass="162111">MKRQIKKWVTVFSMLLIVLSTILPSIALAEDSSTLADGEYTIDFTFLKDGTDETSVMDDYTEKPATLLVDDGEYELHLTLTNSEWIKEFKVEQDGDYADADVIKSDTDADTRVVGFPVADLDEKINAFTHVVVTGVPEIPGYDHEYEVQIQLHPDSLDPLVDPSDPGEGSPGTPGEPSDPGEGDPGTPGEPSDPGEGDPSTPGEPSDPGEGDPSTPGEPSDPGEGDPGTPGEPSDPGEGDPGTPADPEEPADPAIADGEYTIDFTFLKDGTDETSVMDGYTEKPATLLVDDGEYELHLTFTNSEWIKEFKVEQDGDYVDAEVIENDTANNKRIVGFPVADLNEKINAFTHVVVTGVPGLPGYDHEYEVQIQLHPDSLDPPSGPTEPGDGGEPGTPGEPTDPGEGEPEDTELPQLEDGAYTVAYAAIRADNDDPSSMDGRFTKPATLLVENGKYYVSFALADTEYITELELQDPDGQWVEFSTKDYEIEEFEIASLADMIDAKVSMRVPMGETVYENTQPFRIAFDPSTVKLADGTYDINYTAIRDDNDTPSSMDSRFAKPATLLVEEGNYYVSFVLANAEYVTGLELQQTDGTWVDFSDNDYQVEEFEIASLSEVIDAKVSMRVPMGGGAVYENTQPFRIAFDQAGIVPRISLALGADGSASFDDTIKDTRFDTSYGGTPFSIIVPAGSNSLSITDLEFQANEMLIEISVGGLGTREVTLILPKPTGLEPEEVGAFHQKGSIWEYREARVDGGHVYVQTNLSAVKLGKKVNVPAGLAGDASGNRVTLQWDAVAGATYELKRIEGGTETVIDNITAETYSENLSYSSSYSYQVRAVEAGHQSAWSPATTVTTEAAPSSGGGGGSDQSDGEYTINYRVLKDGTNETSIMQDYTVRPAKLTEQNGRQYITITLKNSSWIPVFRVTKNGGSASVVSRNNSADTRDVRFEVYDLSKDVDVYTEVDVPALNYSGKYDVQFRFDESSMKRGFTQKPVTSNPLPNESDTSKTEIKADKGGTIKFNGAEIRIPKDAFGRDLVISVEKVTRRSNLPLPAQMKFVSDVLEITKDRSGNFSKEVTIAIPYDKKEVDFDKADLAIYWLNERTDEWIKLDNVRIDRQKGIVSGDVDHFTKFAVLATEKQVDEEQEEETEQPQPPQQPGQSVELADIRGHWAEEAIRTLVEAGAVQGYGNGEFRPNNTVTRAEFAKILVEAFDLTADTEVIFPDTAQHWAREAVAVAAGAGIVTGYSEARFGPNDRITREQMAVMIARTLNVNAEQAALNFVDAGQIALWAKEAVATAESHQIIQGYPNNRFAPKGQATRAEAVTVIVKALQLEDDSTPSDPEQPGESEEPAEPEQPGEPVESDFADGEYEIGFTFFKDGTNEVSVMDDYTEKPATLFVEDGKYELHLTLTNSSWTREFKVEQDGAYVDARVVTSDSQADTRVVAFPVADLDEKINVFTHVIVTGIPGFNYDNEYTVQLELDRDSVDPVS</sequence>
<evidence type="ECO:0000256" key="2">
    <source>
        <dbReference type="ARBA" id="ARBA00022512"/>
    </source>
</evidence>
<feature type="region of interest" description="Disordered" evidence="6">
    <location>
        <begin position="155"/>
        <end position="255"/>
    </location>
</feature>
<dbReference type="SUPFAM" id="SSF158911">
    <property type="entry name" value="NEAT domain-like"/>
    <property type="match status" value="6"/>
</dbReference>
<evidence type="ECO:0000313" key="10">
    <source>
        <dbReference type="EMBL" id="MCM3714048.1"/>
    </source>
</evidence>
<feature type="domain" description="SLH" evidence="9">
    <location>
        <begin position="1273"/>
        <end position="1336"/>
    </location>
</feature>
<feature type="compositionally biased region" description="Polar residues" evidence="6">
    <location>
        <begin position="988"/>
        <end position="999"/>
    </location>
</feature>
<gene>
    <name evidence="10" type="ORF">M3202_08105</name>
</gene>
<dbReference type="CDD" id="cd06920">
    <property type="entry name" value="NEAT"/>
    <property type="match status" value="6"/>
</dbReference>
<name>A0A9X2DPH5_9BACI</name>
<feature type="region of interest" description="Disordered" evidence="6">
    <location>
        <begin position="985"/>
        <end position="1004"/>
    </location>
</feature>
<feature type="domain" description="NEAT" evidence="8">
    <location>
        <begin position="255"/>
        <end position="380"/>
    </location>
</feature>
<dbReference type="InterPro" id="IPR013783">
    <property type="entry name" value="Ig-like_fold"/>
</dbReference>
<dbReference type="PROSITE" id="PS51272">
    <property type="entry name" value="SLH"/>
    <property type="match status" value="3"/>
</dbReference>
<keyword evidence="4 7" id="KW-0732">Signal</keyword>
<dbReference type="InterPro" id="IPR001119">
    <property type="entry name" value="SLH_dom"/>
</dbReference>
<feature type="compositionally biased region" description="Low complexity" evidence="6">
    <location>
        <begin position="157"/>
        <end position="245"/>
    </location>
</feature>
<evidence type="ECO:0000256" key="7">
    <source>
        <dbReference type="SAM" id="SignalP"/>
    </source>
</evidence>
<evidence type="ECO:0000256" key="4">
    <source>
        <dbReference type="ARBA" id="ARBA00022729"/>
    </source>
</evidence>
<feature type="compositionally biased region" description="Acidic residues" evidence="6">
    <location>
        <begin position="1328"/>
        <end position="1348"/>
    </location>
</feature>
<proteinExistence type="predicted"/>
<protein>
    <submittedName>
        <fullName evidence="10">NEAT domain-containing protein</fullName>
    </submittedName>
</protein>
<feature type="compositionally biased region" description="Acidic residues" evidence="6">
    <location>
        <begin position="400"/>
        <end position="410"/>
    </location>
</feature>
<feature type="domain" description="SLH" evidence="9">
    <location>
        <begin position="1219"/>
        <end position="1272"/>
    </location>
</feature>
<feature type="region of interest" description="Disordered" evidence="6">
    <location>
        <begin position="1135"/>
        <end position="1157"/>
    </location>
</feature>
<dbReference type="Pfam" id="PF05031">
    <property type="entry name" value="NEAT"/>
    <property type="match status" value="6"/>
</dbReference>
<dbReference type="Proteomes" id="UP001139179">
    <property type="component" value="Unassembled WGS sequence"/>
</dbReference>
<feature type="domain" description="NEAT" evidence="8">
    <location>
        <begin position="531"/>
        <end position="650"/>
    </location>
</feature>
<feature type="domain" description="SLH" evidence="9">
    <location>
        <begin position="1154"/>
        <end position="1217"/>
    </location>
</feature>
<dbReference type="InterPro" id="IPR050436">
    <property type="entry name" value="IsdA"/>
</dbReference>
<accession>A0A9X2DPH5</accession>
<evidence type="ECO:0000313" key="11">
    <source>
        <dbReference type="Proteomes" id="UP001139179"/>
    </source>
</evidence>
<dbReference type="EMBL" id="JAMBOL010000005">
    <property type="protein sequence ID" value="MCM3714048.1"/>
    <property type="molecule type" value="Genomic_DNA"/>
</dbReference>
<feature type="region of interest" description="Disordered" evidence="6">
    <location>
        <begin position="841"/>
        <end position="869"/>
    </location>
</feature>
<dbReference type="RefSeq" id="WP_251222847.1">
    <property type="nucleotide sequence ID" value="NZ_JAMBOL010000005.1"/>
</dbReference>
<dbReference type="InterPro" id="IPR037250">
    <property type="entry name" value="NEAT_dom_sf"/>
</dbReference>
<evidence type="ECO:0000259" key="9">
    <source>
        <dbReference type="PROSITE" id="PS51272"/>
    </source>
</evidence>
<dbReference type="SMART" id="SM00725">
    <property type="entry name" value="NEAT"/>
    <property type="match status" value="6"/>
</dbReference>
<dbReference type="InterPro" id="IPR036116">
    <property type="entry name" value="FN3_sf"/>
</dbReference>
<evidence type="ECO:0000256" key="5">
    <source>
        <dbReference type="ARBA" id="ARBA00023088"/>
    </source>
</evidence>
<keyword evidence="3" id="KW-0964">Secreted</keyword>
<dbReference type="InterPro" id="IPR006635">
    <property type="entry name" value="NEAT_dom"/>
</dbReference>
<dbReference type="PANTHER" id="PTHR37824:SF1">
    <property type="entry name" value="IRON-REGULATED SURFACE DETERMINANT PROTEIN C"/>
    <property type="match status" value="1"/>
</dbReference>
<feature type="domain" description="NEAT" evidence="8">
    <location>
        <begin position="414"/>
        <end position="532"/>
    </location>
</feature>
<feature type="domain" description="NEAT" evidence="8">
    <location>
        <begin position="865"/>
        <end position="984"/>
    </location>
</feature>
<reference evidence="10" key="1">
    <citation type="submission" date="2022-05" db="EMBL/GenBank/DDBJ databases">
        <title>Comparative Genomics of Spacecraft Associated Microbes.</title>
        <authorList>
            <person name="Tran M.T."/>
            <person name="Wright A."/>
            <person name="Seuylemezian A."/>
            <person name="Eisen J."/>
            <person name="Coil D."/>
        </authorList>
    </citation>
    <scope>NUCLEOTIDE SEQUENCE</scope>
    <source>
        <strain evidence="10">214.1.1</strain>
    </source>
</reference>
<dbReference type="SUPFAM" id="SSF49265">
    <property type="entry name" value="Fibronectin type III"/>
    <property type="match status" value="1"/>
</dbReference>
<comment type="caution">
    <text evidence="10">The sequence shown here is derived from an EMBL/GenBank/DDBJ whole genome shotgun (WGS) entry which is preliminary data.</text>
</comment>
<evidence type="ECO:0000259" key="8">
    <source>
        <dbReference type="PROSITE" id="PS50978"/>
    </source>
</evidence>
<feature type="signal peptide" evidence="7">
    <location>
        <begin position="1"/>
        <end position="29"/>
    </location>
</feature>
<dbReference type="Gene3D" id="2.60.220.30">
    <property type="match status" value="1"/>
</dbReference>
<dbReference type="Pfam" id="PF00395">
    <property type="entry name" value="SLH"/>
    <property type="match status" value="3"/>
</dbReference>
<comment type="subcellular location">
    <subcellularLocation>
        <location evidence="1">Secreted</location>
        <location evidence="1">Cell wall</location>
        <topology evidence="1">Peptidoglycan-anchor</topology>
    </subcellularLocation>
</comment>
<feature type="compositionally biased region" description="Polar residues" evidence="6">
    <location>
        <begin position="841"/>
        <end position="854"/>
    </location>
</feature>
<dbReference type="Gene3D" id="2.60.40.10">
    <property type="entry name" value="Immunoglobulins"/>
    <property type="match status" value="1"/>
</dbReference>
<feature type="compositionally biased region" description="Acidic residues" evidence="6">
    <location>
        <begin position="1136"/>
        <end position="1145"/>
    </location>
</feature>
<feature type="domain" description="NEAT" evidence="8">
    <location>
        <begin position="1360"/>
        <end position="1484"/>
    </location>
</feature>
<keyword evidence="11" id="KW-1185">Reference proteome</keyword>